<sequence>MNSKTYPFGMSTQPAFTVLDDSDASLGIAEVAHLSGLSQDTLRWYEREGLLPAVHRGTDRRRRYSRRDAALVEMLAKLRDSGMPTEEMREFSRLVAGGAATHGQRLAILERHRDRIHRRQVELDQHLASLDEKVSHYRYLIGAGLDCDGQPVPTLPATRSSPTPAEGESR</sequence>
<dbReference type="InterPro" id="IPR000551">
    <property type="entry name" value="MerR-type_HTH_dom"/>
</dbReference>
<keyword evidence="5" id="KW-1185">Reference proteome</keyword>
<dbReference type="EMBL" id="JAUTBF010000001">
    <property type="protein sequence ID" value="MDQ1122633.1"/>
    <property type="molecule type" value="Genomic_DNA"/>
</dbReference>
<keyword evidence="1 4" id="KW-0238">DNA-binding</keyword>
<dbReference type="Pfam" id="PF13411">
    <property type="entry name" value="MerR_1"/>
    <property type="match status" value="1"/>
</dbReference>
<proteinExistence type="predicted"/>
<protein>
    <submittedName>
        <fullName evidence="4">DNA-binding transcriptional MerR regulator</fullName>
    </submittedName>
</protein>
<dbReference type="PROSITE" id="PS50937">
    <property type="entry name" value="HTH_MERR_2"/>
    <property type="match status" value="1"/>
</dbReference>
<organism evidence="4 5">
    <name type="scientific">Microbacterium trichothecenolyticum</name>
    <name type="common">Aureobacterium trichothecenolyticum</name>
    <dbReference type="NCBI Taxonomy" id="69370"/>
    <lineage>
        <taxon>Bacteria</taxon>
        <taxon>Bacillati</taxon>
        <taxon>Actinomycetota</taxon>
        <taxon>Actinomycetes</taxon>
        <taxon>Micrococcales</taxon>
        <taxon>Microbacteriaceae</taxon>
        <taxon>Microbacterium</taxon>
    </lineage>
</organism>
<accession>A0ABU0TSI8</accession>
<dbReference type="PROSITE" id="PS00552">
    <property type="entry name" value="HTH_MERR_1"/>
    <property type="match status" value="1"/>
</dbReference>
<evidence type="ECO:0000259" key="3">
    <source>
        <dbReference type="PROSITE" id="PS50937"/>
    </source>
</evidence>
<dbReference type="SMART" id="SM00422">
    <property type="entry name" value="HTH_MERR"/>
    <property type="match status" value="1"/>
</dbReference>
<feature type="domain" description="HTH merR-type" evidence="3">
    <location>
        <begin position="25"/>
        <end position="94"/>
    </location>
</feature>
<evidence type="ECO:0000256" key="1">
    <source>
        <dbReference type="ARBA" id="ARBA00023125"/>
    </source>
</evidence>
<dbReference type="Gene3D" id="1.10.1660.10">
    <property type="match status" value="1"/>
</dbReference>
<gene>
    <name evidence="4" type="ORF">QE412_001206</name>
</gene>
<name>A0ABU0TSI8_MICTR</name>
<feature type="region of interest" description="Disordered" evidence="2">
    <location>
        <begin position="150"/>
        <end position="170"/>
    </location>
</feature>
<reference evidence="4 5" key="1">
    <citation type="submission" date="2023-07" db="EMBL/GenBank/DDBJ databases">
        <title>Functional and genomic diversity of the sorghum phyllosphere microbiome.</title>
        <authorList>
            <person name="Shade A."/>
        </authorList>
    </citation>
    <scope>NUCLEOTIDE SEQUENCE [LARGE SCALE GENOMIC DNA]</scope>
    <source>
        <strain evidence="4 5">SORGH_AS_1207</strain>
    </source>
</reference>
<evidence type="ECO:0000313" key="4">
    <source>
        <dbReference type="EMBL" id="MDQ1122633.1"/>
    </source>
</evidence>
<evidence type="ECO:0000313" key="5">
    <source>
        <dbReference type="Proteomes" id="UP001226691"/>
    </source>
</evidence>
<dbReference type="PANTHER" id="PTHR30204">
    <property type="entry name" value="REDOX-CYCLING DRUG-SENSING TRANSCRIPTIONAL ACTIVATOR SOXR"/>
    <property type="match status" value="1"/>
</dbReference>
<dbReference type="CDD" id="cd01109">
    <property type="entry name" value="HTH_YyaN"/>
    <property type="match status" value="1"/>
</dbReference>
<comment type="caution">
    <text evidence="4">The sequence shown here is derived from an EMBL/GenBank/DDBJ whole genome shotgun (WGS) entry which is preliminary data.</text>
</comment>
<dbReference type="GO" id="GO:0003677">
    <property type="term" value="F:DNA binding"/>
    <property type="evidence" value="ECO:0007669"/>
    <property type="project" value="UniProtKB-KW"/>
</dbReference>
<dbReference type="InterPro" id="IPR009061">
    <property type="entry name" value="DNA-bd_dom_put_sf"/>
</dbReference>
<dbReference type="PANTHER" id="PTHR30204:SF98">
    <property type="entry name" value="HTH-TYPE TRANSCRIPTIONAL REGULATOR ADHR"/>
    <property type="match status" value="1"/>
</dbReference>
<dbReference type="InterPro" id="IPR047057">
    <property type="entry name" value="MerR_fam"/>
</dbReference>
<dbReference type="Proteomes" id="UP001226691">
    <property type="component" value="Unassembled WGS sequence"/>
</dbReference>
<evidence type="ECO:0000256" key="2">
    <source>
        <dbReference type="SAM" id="MobiDB-lite"/>
    </source>
</evidence>
<dbReference type="SUPFAM" id="SSF46955">
    <property type="entry name" value="Putative DNA-binding domain"/>
    <property type="match status" value="1"/>
</dbReference>